<reference evidence="3" key="1">
    <citation type="journal article" date="2019" name="Int. J. Syst. Evol. Microbiol.">
        <title>The Global Catalogue of Microorganisms (GCM) 10K type strain sequencing project: providing services to taxonomists for standard genome sequencing and annotation.</title>
        <authorList>
            <consortium name="The Broad Institute Genomics Platform"/>
            <consortium name="The Broad Institute Genome Sequencing Center for Infectious Disease"/>
            <person name="Wu L."/>
            <person name="Ma J."/>
        </authorList>
    </citation>
    <scope>NUCLEOTIDE SEQUENCE [LARGE SCALE GENOMIC DNA]</scope>
    <source>
        <strain evidence="3">JCM 31047</strain>
    </source>
</reference>
<sequence>MRRVLVTTALLSLIPAAHAAETQQWGALRVTLESCFRASSGTDSGCNVILTNTSDKPLSVNLDSDRDTVSTDGQLATEPKELILGGLSHPYSVQQIIPAGLSMRAQLNYNVTKGVRTLAQVHVGDALFTNVPLQANLPDEPDVNAPGTPVTADANDQARVTFLDCLRKASVVTCSFAVANLTDENLRFNAESSDDTWLLTNRGLVRTANDVTLAGETHPYSVSAMVPARRQLLNQLTFTLPETDTRVPYLQVNGFVFRSLPIAAAPGNRALNAAGDLVDTYRLRDYTGKIDRCTYVRDGLRCDFTLTNRTDAAYRLNVGSNDIAVLTPDGRWFGVKSLTAGGETHPYSVGVPLTTNRPGTLSVLFDAPAGLTTLPFVNIGALEFENVPVR</sequence>
<dbReference type="RefSeq" id="WP_189062610.1">
    <property type="nucleotide sequence ID" value="NZ_BMQG01000011.1"/>
</dbReference>
<evidence type="ECO:0008006" key="4">
    <source>
        <dbReference type="Google" id="ProtNLM"/>
    </source>
</evidence>
<evidence type="ECO:0000313" key="3">
    <source>
        <dbReference type="Proteomes" id="UP000600547"/>
    </source>
</evidence>
<dbReference type="Proteomes" id="UP000600547">
    <property type="component" value="Unassembled WGS sequence"/>
</dbReference>
<feature type="signal peptide" evidence="1">
    <location>
        <begin position="1"/>
        <end position="19"/>
    </location>
</feature>
<name>A0A8H9LCE9_9DEIO</name>
<organism evidence="2 3">
    <name type="scientific">Deinococcus arenae</name>
    <dbReference type="NCBI Taxonomy" id="1452751"/>
    <lineage>
        <taxon>Bacteria</taxon>
        <taxon>Thermotogati</taxon>
        <taxon>Deinococcota</taxon>
        <taxon>Deinococci</taxon>
        <taxon>Deinococcales</taxon>
        <taxon>Deinococcaceae</taxon>
        <taxon>Deinococcus</taxon>
    </lineage>
</organism>
<keyword evidence="3" id="KW-1185">Reference proteome</keyword>
<keyword evidence="1" id="KW-0732">Signal</keyword>
<feature type="chain" id="PRO_5034724782" description="DUF4352 domain-containing protein" evidence="1">
    <location>
        <begin position="20"/>
        <end position="390"/>
    </location>
</feature>
<dbReference type="AlphaFoldDB" id="A0A8H9LCE9"/>
<evidence type="ECO:0000313" key="2">
    <source>
        <dbReference type="EMBL" id="GGM52208.1"/>
    </source>
</evidence>
<protein>
    <recommendedName>
        <fullName evidence="4">DUF4352 domain-containing protein</fullName>
    </recommendedName>
</protein>
<gene>
    <name evidence="2" type="ORF">GCM10008956_30380</name>
</gene>
<proteinExistence type="predicted"/>
<dbReference type="EMBL" id="BMQG01000011">
    <property type="protein sequence ID" value="GGM52208.1"/>
    <property type="molecule type" value="Genomic_DNA"/>
</dbReference>
<accession>A0A8H9LCE9</accession>
<evidence type="ECO:0000256" key="1">
    <source>
        <dbReference type="SAM" id="SignalP"/>
    </source>
</evidence>
<comment type="caution">
    <text evidence="2">The sequence shown here is derived from an EMBL/GenBank/DDBJ whole genome shotgun (WGS) entry which is preliminary data.</text>
</comment>